<name>A0A7S4BKD4_CHRCT</name>
<dbReference type="InterPro" id="IPR001128">
    <property type="entry name" value="Cyt_P450"/>
</dbReference>
<dbReference type="EMBL" id="HBIZ01033039">
    <property type="protein sequence ID" value="CAE0768436.1"/>
    <property type="molecule type" value="Transcribed_RNA"/>
</dbReference>
<dbReference type="GO" id="GO:0020037">
    <property type="term" value="F:heme binding"/>
    <property type="evidence" value="ECO:0007669"/>
    <property type="project" value="InterPro"/>
</dbReference>
<dbReference type="SUPFAM" id="SSF48264">
    <property type="entry name" value="Cytochrome P450"/>
    <property type="match status" value="1"/>
</dbReference>
<evidence type="ECO:0000313" key="1">
    <source>
        <dbReference type="EMBL" id="CAE0768436.1"/>
    </source>
</evidence>
<dbReference type="AlphaFoldDB" id="A0A7S4BKD4"/>
<proteinExistence type="predicted"/>
<reference evidence="1" key="1">
    <citation type="submission" date="2021-01" db="EMBL/GenBank/DDBJ databases">
        <authorList>
            <person name="Corre E."/>
            <person name="Pelletier E."/>
            <person name="Niang G."/>
            <person name="Scheremetjew M."/>
            <person name="Finn R."/>
            <person name="Kale V."/>
            <person name="Holt S."/>
            <person name="Cochrane G."/>
            <person name="Meng A."/>
            <person name="Brown T."/>
            <person name="Cohen L."/>
        </authorList>
    </citation>
    <scope>NUCLEOTIDE SEQUENCE</scope>
    <source>
        <strain evidence="1">CCMP645</strain>
    </source>
</reference>
<protein>
    <submittedName>
        <fullName evidence="1">Uncharacterized protein</fullName>
    </submittedName>
</protein>
<dbReference type="Gene3D" id="1.10.630.10">
    <property type="entry name" value="Cytochrome P450"/>
    <property type="match status" value="1"/>
</dbReference>
<dbReference type="GO" id="GO:0016705">
    <property type="term" value="F:oxidoreductase activity, acting on paired donors, with incorporation or reduction of molecular oxygen"/>
    <property type="evidence" value="ECO:0007669"/>
    <property type="project" value="InterPro"/>
</dbReference>
<gene>
    <name evidence="1" type="ORF">PCAR00345_LOCUS21048</name>
</gene>
<accession>A0A7S4BKD4</accession>
<organism evidence="1">
    <name type="scientific">Chrysotila carterae</name>
    <name type="common">Marine alga</name>
    <name type="synonym">Syracosphaera carterae</name>
    <dbReference type="NCBI Taxonomy" id="13221"/>
    <lineage>
        <taxon>Eukaryota</taxon>
        <taxon>Haptista</taxon>
        <taxon>Haptophyta</taxon>
        <taxon>Prymnesiophyceae</taxon>
        <taxon>Isochrysidales</taxon>
        <taxon>Isochrysidaceae</taxon>
        <taxon>Chrysotila</taxon>
    </lineage>
</organism>
<dbReference type="Pfam" id="PF00067">
    <property type="entry name" value="p450"/>
    <property type="match status" value="1"/>
</dbReference>
<dbReference type="InterPro" id="IPR036396">
    <property type="entry name" value="Cyt_P450_sf"/>
</dbReference>
<dbReference type="GO" id="GO:0004497">
    <property type="term" value="F:monooxygenase activity"/>
    <property type="evidence" value="ECO:0007669"/>
    <property type="project" value="InterPro"/>
</dbReference>
<sequence length="341" mass="35667">MRASVPVCACACAVPLRSRRVTPSLRRLLFRALAPSLLGCPLSALPPLSEKAEAAEWEKAYAAFGASVSRGKSAGSLPFGFGLLVGGSGPPPDALTTALSRALSSGGGSPLLNGLAYKAAAGDTEADAAAVAAVVAAAIEPTAALVGAMLVRAQVSSSEWGAKLSSEQKTALSGVAPDAAISAEALSAMPKLDEFAKEVLRTAPPTRPPALRLKAPAVIGGVSVPQGALVMRESYLSNFLGDVYSQPLAFEPERFSAERREPFPLGFACERGESSAEAEQLLLDVAKATFVQIRRMFSVKLSVDVPEASGFPVRALPDEYEMLVEAGMFYELKRETKRLNF</sequence>
<dbReference type="GO" id="GO:0005506">
    <property type="term" value="F:iron ion binding"/>
    <property type="evidence" value="ECO:0007669"/>
    <property type="project" value="InterPro"/>
</dbReference>